<dbReference type="Gene3D" id="3.30.460.10">
    <property type="entry name" value="Beta Polymerase, domain 2"/>
    <property type="match status" value="1"/>
</dbReference>
<dbReference type="SUPFAM" id="SSF81301">
    <property type="entry name" value="Nucleotidyltransferase"/>
    <property type="match status" value="1"/>
</dbReference>
<dbReference type="EMBL" id="JAAIFS010000006">
    <property type="protein sequence ID" value="NEV90083.1"/>
    <property type="molecule type" value="Genomic_DNA"/>
</dbReference>
<gene>
    <name evidence="2" type="ORF">GUR47_26000</name>
</gene>
<dbReference type="PANTHER" id="PTHR47837:SF1">
    <property type="entry name" value="GTP PYROPHOSPHOKINASE YJBM"/>
    <property type="match status" value="1"/>
</dbReference>
<accession>A0A6B3QPT7</accession>
<reference evidence="2" key="1">
    <citation type="journal article" date="2020" name="Microorganisms">
        <title>Isolation, Genomic and Metabolomic Characterization of Streptomyces tendae VITAKN with Quorum Sensing Inhibitory Activity from Southern India.</title>
        <authorList>
            <person name="Ishaque N.M."/>
            <person name="Burgsdorf I."/>
            <person name="Limlingan Malit J.J."/>
            <person name="Saha S."/>
            <person name="Teta R."/>
            <person name="Ewe D."/>
            <person name="Kannabiran K."/>
            <person name="Hrouzek P."/>
            <person name="Steindler L."/>
            <person name="Costantino V."/>
            <person name="Saurav K."/>
        </authorList>
    </citation>
    <scope>NUCLEOTIDE SEQUENCE</scope>
    <source>
        <strain evidence="2">VITAKN</strain>
    </source>
</reference>
<dbReference type="Pfam" id="PF04607">
    <property type="entry name" value="RelA_SpoT"/>
    <property type="match status" value="1"/>
</dbReference>
<dbReference type="PANTHER" id="PTHR47837">
    <property type="entry name" value="GTP PYROPHOSPHOKINASE YJBM"/>
    <property type="match status" value="1"/>
</dbReference>
<protein>
    <recommendedName>
        <fullName evidence="1">RelA/SpoT domain-containing protein</fullName>
    </recommendedName>
</protein>
<dbReference type="CDD" id="cd05399">
    <property type="entry name" value="NT_Rel-Spo_like"/>
    <property type="match status" value="1"/>
</dbReference>
<evidence type="ECO:0000313" key="2">
    <source>
        <dbReference type="EMBL" id="NEV90083.1"/>
    </source>
</evidence>
<dbReference type="GO" id="GO:0015969">
    <property type="term" value="P:guanosine tetraphosphate metabolic process"/>
    <property type="evidence" value="ECO:0007669"/>
    <property type="project" value="InterPro"/>
</dbReference>
<dbReference type="SMART" id="SM00954">
    <property type="entry name" value="RelA_SpoT"/>
    <property type="match status" value="1"/>
</dbReference>
<organism evidence="2">
    <name type="scientific">Streptomyces tendae</name>
    <dbReference type="NCBI Taxonomy" id="1932"/>
    <lineage>
        <taxon>Bacteria</taxon>
        <taxon>Bacillati</taxon>
        <taxon>Actinomycetota</taxon>
        <taxon>Actinomycetes</taxon>
        <taxon>Kitasatosporales</taxon>
        <taxon>Streptomycetaceae</taxon>
        <taxon>Streptomyces</taxon>
    </lineage>
</organism>
<dbReference type="InterPro" id="IPR007685">
    <property type="entry name" value="RelA_SpoT"/>
</dbReference>
<feature type="domain" description="RelA/SpoT" evidence="1">
    <location>
        <begin position="55"/>
        <end position="191"/>
    </location>
</feature>
<dbReference type="InterPro" id="IPR052366">
    <property type="entry name" value="GTP_Pyrophosphokinase"/>
</dbReference>
<dbReference type="AlphaFoldDB" id="A0A6B3QPT7"/>
<name>A0A6B3QPT7_STRTE</name>
<evidence type="ECO:0000259" key="1">
    <source>
        <dbReference type="SMART" id="SM00954"/>
    </source>
</evidence>
<dbReference type="RefSeq" id="WP_164459885.1">
    <property type="nucleotide sequence ID" value="NZ_JAAIFS010000006.1"/>
</dbReference>
<comment type="caution">
    <text evidence="2">The sequence shown here is derived from an EMBL/GenBank/DDBJ whole genome shotgun (WGS) entry which is preliminary data.</text>
</comment>
<sequence length="463" mass="51641">MSGLPFTYEEFSEWFDIYSRKYLEPAKVSASKALSEHLDGELPEIERVRLKVSPGRVKGKERAWKKLELAKYRDRVKSLEEIPEVIDDLVGLRVTCNNKSDVQRVVDLVRALKVFQAGQEPVLEQQDGSFRDYLEQPKPSGYRAIHINLCTSVSAGLKRKVITCELQIRTLLQDGWGELTHEDTYKPGSTPPALVKTLSRRMADLLAAVDDIAQDLRQELDRLSTKDIETSPGSPASAAAVGSPDVIAFQPAIRDAASEYLRNRVAQLQRPMDLASLAWELSRKFGQEVSQGWFGLGNFKSFLKESIPNVRVTDEPPSYVLPGDYRSGGTSKASTPPGIPTAAMILRDVDRSFPLLDSNRLNAAYSQLAEASQSIDWADETTNDIGRLNEMTRRARELNSEDLAISRTNLDYIAKSLLFSGNLGHPLSTAEIKSIYSTWTIKRLRSVASPSNRQVGAIKKWLS</sequence>
<proteinExistence type="predicted"/>
<dbReference type="InterPro" id="IPR043519">
    <property type="entry name" value="NT_sf"/>
</dbReference>